<dbReference type="Proteomes" id="UP000297245">
    <property type="component" value="Unassembled WGS sequence"/>
</dbReference>
<gene>
    <name evidence="2" type="ORF">K435DRAFT_528197</name>
</gene>
<feature type="region of interest" description="Disordered" evidence="1">
    <location>
        <begin position="1"/>
        <end position="33"/>
    </location>
</feature>
<sequence>MRRHVMSAPRTEIRSTPFDPLSKPTTHVPSFSMDSFILPFSSSSMGTTLESELEEEEEVVGTKGSTIDDEEMELGEVKEMKDLEELEEEDPERSKKEMEMESAETAVSVSVYVANTNT</sequence>
<evidence type="ECO:0000256" key="1">
    <source>
        <dbReference type="SAM" id="MobiDB-lite"/>
    </source>
</evidence>
<proteinExistence type="predicted"/>
<evidence type="ECO:0000313" key="2">
    <source>
        <dbReference type="EMBL" id="THU79392.1"/>
    </source>
</evidence>
<organism evidence="2 3">
    <name type="scientific">Dendrothele bispora (strain CBS 962.96)</name>
    <dbReference type="NCBI Taxonomy" id="1314807"/>
    <lineage>
        <taxon>Eukaryota</taxon>
        <taxon>Fungi</taxon>
        <taxon>Dikarya</taxon>
        <taxon>Basidiomycota</taxon>
        <taxon>Agaricomycotina</taxon>
        <taxon>Agaricomycetes</taxon>
        <taxon>Agaricomycetidae</taxon>
        <taxon>Agaricales</taxon>
        <taxon>Agaricales incertae sedis</taxon>
        <taxon>Dendrothele</taxon>
    </lineage>
</organism>
<protein>
    <submittedName>
        <fullName evidence="2">Uncharacterized protein</fullName>
    </submittedName>
</protein>
<dbReference type="EMBL" id="ML180030">
    <property type="protein sequence ID" value="THU79392.1"/>
    <property type="molecule type" value="Genomic_DNA"/>
</dbReference>
<keyword evidence="3" id="KW-1185">Reference proteome</keyword>
<feature type="region of interest" description="Disordered" evidence="1">
    <location>
        <begin position="47"/>
        <end position="66"/>
    </location>
</feature>
<feature type="region of interest" description="Disordered" evidence="1">
    <location>
        <begin position="79"/>
        <end position="118"/>
    </location>
</feature>
<feature type="compositionally biased region" description="Polar residues" evidence="1">
    <location>
        <begin position="23"/>
        <end position="33"/>
    </location>
</feature>
<reference evidence="2 3" key="1">
    <citation type="journal article" date="2019" name="Nat. Ecol. Evol.">
        <title>Megaphylogeny resolves global patterns of mushroom evolution.</title>
        <authorList>
            <person name="Varga T."/>
            <person name="Krizsan K."/>
            <person name="Foldi C."/>
            <person name="Dima B."/>
            <person name="Sanchez-Garcia M."/>
            <person name="Sanchez-Ramirez S."/>
            <person name="Szollosi G.J."/>
            <person name="Szarkandi J.G."/>
            <person name="Papp V."/>
            <person name="Albert L."/>
            <person name="Andreopoulos W."/>
            <person name="Angelini C."/>
            <person name="Antonin V."/>
            <person name="Barry K.W."/>
            <person name="Bougher N.L."/>
            <person name="Buchanan P."/>
            <person name="Buyck B."/>
            <person name="Bense V."/>
            <person name="Catcheside P."/>
            <person name="Chovatia M."/>
            <person name="Cooper J."/>
            <person name="Damon W."/>
            <person name="Desjardin D."/>
            <person name="Finy P."/>
            <person name="Geml J."/>
            <person name="Haridas S."/>
            <person name="Hughes K."/>
            <person name="Justo A."/>
            <person name="Karasinski D."/>
            <person name="Kautmanova I."/>
            <person name="Kiss B."/>
            <person name="Kocsube S."/>
            <person name="Kotiranta H."/>
            <person name="LaButti K.M."/>
            <person name="Lechner B.E."/>
            <person name="Liimatainen K."/>
            <person name="Lipzen A."/>
            <person name="Lukacs Z."/>
            <person name="Mihaltcheva S."/>
            <person name="Morgado L.N."/>
            <person name="Niskanen T."/>
            <person name="Noordeloos M.E."/>
            <person name="Ohm R.A."/>
            <person name="Ortiz-Santana B."/>
            <person name="Ovrebo C."/>
            <person name="Racz N."/>
            <person name="Riley R."/>
            <person name="Savchenko A."/>
            <person name="Shiryaev A."/>
            <person name="Soop K."/>
            <person name="Spirin V."/>
            <person name="Szebenyi C."/>
            <person name="Tomsovsky M."/>
            <person name="Tulloss R.E."/>
            <person name="Uehling J."/>
            <person name="Grigoriev I.V."/>
            <person name="Vagvolgyi C."/>
            <person name="Papp T."/>
            <person name="Martin F.M."/>
            <person name="Miettinen O."/>
            <person name="Hibbett D.S."/>
            <person name="Nagy L.G."/>
        </authorList>
    </citation>
    <scope>NUCLEOTIDE SEQUENCE [LARGE SCALE GENOMIC DNA]</scope>
    <source>
        <strain evidence="2 3">CBS 962.96</strain>
    </source>
</reference>
<evidence type="ECO:0000313" key="3">
    <source>
        <dbReference type="Proteomes" id="UP000297245"/>
    </source>
</evidence>
<feature type="compositionally biased region" description="Polar residues" evidence="1">
    <location>
        <begin position="105"/>
        <end position="118"/>
    </location>
</feature>
<name>A0A4S8KU43_DENBC</name>
<accession>A0A4S8KU43</accession>
<dbReference type="AlphaFoldDB" id="A0A4S8KU43"/>